<organism evidence="1 2">
    <name type="scientific">Daphnia magna</name>
    <dbReference type="NCBI Taxonomy" id="35525"/>
    <lineage>
        <taxon>Eukaryota</taxon>
        <taxon>Metazoa</taxon>
        <taxon>Ecdysozoa</taxon>
        <taxon>Arthropoda</taxon>
        <taxon>Crustacea</taxon>
        <taxon>Branchiopoda</taxon>
        <taxon>Diplostraca</taxon>
        <taxon>Cladocera</taxon>
        <taxon>Anomopoda</taxon>
        <taxon>Daphniidae</taxon>
        <taxon>Daphnia</taxon>
    </lineage>
</organism>
<comment type="caution">
    <text evidence="1">The sequence shown here is derived from an EMBL/GenBank/DDBJ whole genome shotgun (WGS) entry which is preliminary data.</text>
</comment>
<dbReference type="AlphaFoldDB" id="A0A0P5YF71"/>
<evidence type="ECO:0000313" key="1">
    <source>
        <dbReference type="EMBL" id="KZS13647.1"/>
    </source>
</evidence>
<dbReference type="Proteomes" id="UP000076858">
    <property type="component" value="Unassembled WGS sequence"/>
</dbReference>
<reference evidence="1 2" key="1">
    <citation type="submission" date="2016-03" db="EMBL/GenBank/DDBJ databases">
        <title>EvidentialGene: Evidence-directed Construction of Genes on Genomes.</title>
        <authorList>
            <person name="Gilbert D.G."/>
            <person name="Choi J.-H."/>
            <person name="Mockaitis K."/>
            <person name="Colbourne J."/>
            <person name="Pfrender M."/>
        </authorList>
    </citation>
    <scope>NUCLEOTIDE SEQUENCE [LARGE SCALE GENOMIC DNA]</scope>
    <source>
        <strain evidence="1 2">Xinb3</strain>
        <tissue evidence="1">Complete organism</tissue>
    </source>
</reference>
<protein>
    <submittedName>
        <fullName evidence="1">Uncharacterized protein</fullName>
    </submittedName>
</protein>
<gene>
    <name evidence="1" type="ORF">APZ42_021030</name>
</gene>
<dbReference type="EMBL" id="LRGB01001036">
    <property type="protein sequence ID" value="KZS13647.1"/>
    <property type="molecule type" value="Genomic_DNA"/>
</dbReference>
<evidence type="ECO:0000313" key="2">
    <source>
        <dbReference type="Proteomes" id="UP000076858"/>
    </source>
</evidence>
<keyword evidence="2" id="KW-1185">Reference proteome</keyword>
<proteinExistence type="predicted"/>
<name>A0A0P5YF71_9CRUS</name>
<accession>A0A0P5YF71</accession>
<sequence length="92" mass="10825">MDIILGPKFAYTPLPFVFNVRRSSDSADRSFPPFAIMIFLDGKFDDCQRFQCTCEEQTRPEVVRIVLPLSPTARFSRRFKPHWFPVAENLRR</sequence>